<evidence type="ECO:0000313" key="2">
    <source>
        <dbReference type="Proteomes" id="UP000694232"/>
    </source>
</evidence>
<proteinExistence type="predicted"/>
<dbReference type="AlphaFoldDB" id="A0A975YLH2"/>
<reference evidence="1" key="1">
    <citation type="submission" date="2021-06" db="EMBL/GenBank/DDBJ databases">
        <title>Vibrio nov. sp., novel gut bacterium isolated from Yellow Sea oyster.</title>
        <authorList>
            <person name="Muhammad N."/>
            <person name="Nguyen T.H."/>
            <person name="Lee Y.-J."/>
            <person name="Ko J."/>
            <person name="Kim S.-G."/>
        </authorList>
    </citation>
    <scope>NUCLEOTIDE SEQUENCE</scope>
    <source>
        <strain evidence="1">OG9-811</strain>
    </source>
</reference>
<dbReference type="RefSeq" id="WP_218561595.1">
    <property type="nucleotide sequence ID" value="NZ_CP076642.1"/>
</dbReference>
<keyword evidence="2" id="KW-1185">Reference proteome</keyword>
<dbReference type="Proteomes" id="UP000694232">
    <property type="component" value="Chromosome 2"/>
</dbReference>
<organism evidence="1 2">
    <name type="scientific">Vibrio ostreae</name>
    <dbReference type="NCBI Taxonomy" id="2841925"/>
    <lineage>
        <taxon>Bacteria</taxon>
        <taxon>Pseudomonadati</taxon>
        <taxon>Pseudomonadota</taxon>
        <taxon>Gammaproteobacteria</taxon>
        <taxon>Vibrionales</taxon>
        <taxon>Vibrionaceae</taxon>
        <taxon>Vibrio</taxon>
    </lineage>
</organism>
<gene>
    <name evidence="1" type="ORF">KNV97_04085</name>
</gene>
<dbReference type="KEGG" id="vos:KNV97_04085"/>
<dbReference type="EMBL" id="CP076642">
    <property type="protein sequence ID" value="QXO15604.1"/>
    <property type="molecule type" value="Genomic_DNA"/>
</dbReference>
<evidence type="ECO:0000313" key="1">
    <source>
        <dbReference type="EMBL" id="QXO15604.1"/>
    </source>
</evidence>
<accession>A0A975YLH2</accession>
<protein>
    <submittedName>
        <fullName evidence="1">Uncharacterized protein</fullName>
    </submittedName>
</protein>
<sequence length="207" mass="23148">MRKRGLPIPLILLTPLLLLVLVVAAGVYRFSLSDDDILAKFPSRPASSDEIVEQLFDVKVSAPLTIGVPGSFAFALINRRDDVRGLLLGSYDSGQQRGEVALDARTVLKLAQYSQRYGYAGIIRVSDQSRALMYYLALFEFDAQRQRMVMTDSLWLGDRIVVQALEQKDDQLNVSLLTHDENQAVSDVPTKFKSILVGISQKYQLIQ</sequence>
<name>A0A975YLH2_9VIBR</name>